<dbReference type="Proteomes" id="UP001057402">
    <property type="component" value="Chromosome 10"/>
</dbReference>
<sequence length="128" mass="14825">MSEHRINPDDNPSSSRRNSCQGNGKEEDMWEHVEGTETANYKHLTDDMSLIYNRAPRNFTIIDRGRRHSLILGRHSFDRYYIYSPGSRHEEYGNYAYVSVGPMAQLKPITIGPKQIWKGGQHLSYPNL</sequence>
<organism evidence="1 2">
    <name type="scientific">Melastoma candidum</name>
    <dbReference type="NCBI Taxonomy" id="119954"/>
    <lineage>
        <taxon>Eukaryota</taxon>
        <taxon>Viridiplantae</taxon>
        <taxon>Streptophyta</taxon>
        <taxon>Embryophyta</taxon>
        <taxon>Tracheophyta</taxon>
        <taxon>Spermatophyta</taxon>
        <taxon>Magnoliopsida</taxon>
        <taxon>eudicotyledons</taxon>
        <taxon>Gunneridae</taxon>
        <taxon>Pentapetalae</taxon>
        <taxon>rosids</taxon>
        <taxon>malvids</taxon>
        <taxon>Myrtales</taxon>
        <taxon>Melastomataceae</taxon>
        <taxon>Melastomatoideae</taxon>
        <taxon>Melastomateae</taxon>
        <taxon>Melastoma</taxon>
    </lineage>
</organism>
<evidence type="ECO:0000313" key="1">
    <source>
        <dbReference type="EMBL" id="KAI4319684.1"/>
    </source>
</evidence>
<keyword evidence="2" id="KW-1185">Reference proteome</keyword>
<protein>
    <submittedName>
        <fullName evidence="1">Uncharacterized protein</fullName>
    </submittedName>
</protein>
<evidence type="ECO:0000313" key="2">
    <source>
        <dbReference type="Proteomes" id="UP001057402"/>
    </source>
</evidence>
<reference evidence="2" key="1">
    <citation type="journal article" date="2023" name="Front. Plant Sci.">
        <title>Chromosomal-level genome assembly of Melastoma candidum provides insights into trichome evolution.</title>
        <authorList>
            <person name="Zhong Y."/>
            <person name="Wu W."/>
            <person name="Sun C."/>
            <person name="Zou P."/>
            <person name="Liu Y."/>
            <person name="Dai S."/>
            <person name="Zhou R."/>
        </authorList>
    </citation>
    <scope>NUCLEOTIDE SEQUENCE [LARGE SCALE GENOMIC DNA]</scope>
</reference>
<proteinExistence type="predicted"/>
<comment type="caution">
    <text evidence="1">The sequence shown here is derived from an EMBL/GenBank/DDBJ whole genome shotgun (WGS) entry which is preliminary data.</text>
</comment>
<dbReference type="EMBL" id="CM042889">
    <property type="protein sequence ID" value="KAI4319684.1"/>
    <property type="molecule type" value="Genomic_DNA"/>
</dbReference>
<accession>A0ACB9M8F0</accession>
<name>A0ACB9M8F0_9MYRT</name>
<gene>
    <name evidence="1" type="ORF">MLD38_033255</name>
</gene>